<dbReference type="InterPro" id="IPR052344">
    <property type="entry name" value="Transposase-related"/>
</dbReference>
<accession>A0A371AUJ7</accession>
<gene>
    <name evidence="3" type="ORF">DWV06_10750</name>
</gene>
<dbReference type="Proteomes" id="UP000255036">
    <property type="component" value="Unassembled WGS sequence"/>
</dbReference>
<dbReference type="AlphaFoldDB" id="A0A371AUJ7"/>
<protein>
    <submittedName>
        <fullName evidence="3">IS66 family transposase</fullName>
    </submittedName>
</protein>
<reference evidence="3 4" key="1">
    <citation type="submission" date="2018-07" db="EMBL/GenBank/DDBJ databases">
        <title>Anaerosacharophilus polymeroproducens gen. nov. sp. nov., an anaerobic bacterium isolated from salt field.</title>
        <authorList>
            <person name="Kim W."/>
            <person name="Yang S.-H."/>
            <person name="Oh J."/>
            <person name="Lee J.-H."/>
            <person name="Kwon K.K."/>
        </authorList>
    </citation>
    <scope>NUCLEOTIDE SEQUENCE [LARGE SCALE GENOMIC DNA]</scope>
    <source>
        <strain evidence="3 4">MCWD5</strain>
    </source>
</reference>
<dbReference type="Pfam" id="PF13817">
    <property type="entry name" value="DDE_Tnp_IS66_C"/>
    <property type="match status" value="1"/>
</dbReference>
<dbReference type="PANTHER" id="PTHR33678:SF1">
    <property type="entry name" value="BLL1576 PROTEIN"/>
    <property type="match status" value="1"/>
</dbReference>
<dbReference type="Pfam" id="PF03050">
    <property type="entry name" value="DDE_Tnp_IS66"/>
    <property type="match status" value="1"/>
</dbReference>
<feature type="domain" description="Transposase IS66 central" evidence="1">
    <location>
        <begin position="1"/>
        <end position="195"/>
    </location>
</feature>
<dbReference type="EMBL" id="QRCT01000032">
    <property type="protein sequence ID" value="RDU23246.1"/>
    <property type="molecule type" value="Genomic_DNA"/>
</dbReference>
<dbReference type="PANTHER" id="PTHR33678">
    <property type="entry name" value="BLL1576 PROTEIN"/>
    <property type="match status" value="1"/>
</dbReference>
<organism evidence="3 4">
    <name type="scientific">Anaerosacchariphilus polymeriproducens</name>
    <dbReference type="NCBI Taxonomy" id="1812858"/>
    <lineage>
        <taxon>Bacteria</taxon>
        <taxon>Bacillati</taxon>
        <taxon>Bacillota</taxon>
        <taxon>Clostridia</taxon>
        <taxon>Lachnospirales</taxon>
        <taxon>Lachnospiraceae</taxon>
        <taxon>Anaerosacchariphilus</taxon>
    </lineage>
</organism>
<name>A0A371AUJ7_9FIRM</name>
<proteinExistence type="predicted"/>
<keyword evidence="4" id="KW-1185">Reference proteome</keyword>
<evidence type="ECO:0000259" key="1">
    <source>
        <dbReference type="Pfam" id="PF03050"/>
    </source>
</evidence>
<evidence type="ECO:0000313" key="3">
    <source>
        <dbReference type="EMBL" id="RDU23246.1"/>
    </source>
</evidence>
<feature type="domain" description="Transposase IS66 C-terminal" evidence="2">
    <location>
        <begin position="202"/>
        <end position="243"/>
    </location>
</feature>
<dbReference type="NCBIfam" id="NF033517">
    <property type="entry name" value="transpos_IS66"/>
    <property type="match status" value="1"/>
</dbReference>
<evidence type="ECO:0000259" key="2">
    <source>
        <dbReference type="Pfam" id="PF13817"/>
    </source>
</evidence>
<evidence type="ECO:0000313" key="4">
    <source>
        <dbReference type="Proteomes" id="UP000255036"/>
    </source>
</evidence>
<sequence>MWVMRSAASEFIQVAYFYYSTSRSTEVAKSLFGNYSGYLITAAYSGYNKAGDYTRCMCWAHCHRYFIESIPLDNNGKEIPGSKGAEGREYINLLFKVEKEIENLSFEEKKQKRQEASRPILDTFWSWIEQTSAMQTTNEKLTEALAYAANQRMYLETFMEDGRIPLSNNLCEANIKPFATARRAWLFADTPKGAKANAILYTIVETAKSNELDVYEYLKYLLEVMPNNDHLQQPEVLDRYLPWSKELPDQCRLKTRHKKCLKK</sequence>
<comment type="caution">
    <text evidence="3">The sequence shown here is derived from an EMBL/GenBank/DDBJ whole genome shotgun (WGS) entry which is preliminary data.</text>
</comment>
<dbReference type="InterPro" id="IPR004291">
    <property type="entry name" value="Transposase_IS66_central"/>
</dbReference>
<dbReference type="OrthoDB" id="9760067at2"/>
<dbReference type="InterPro" id="IPR039552">
    <property type="entry name" value="IS66_C"/>
</dbReference>